<reference evidence="3 4" key="1">
    <citation type="submission" date="2016-10" db="EMBL/GenBank/DDBJ databases">
        <title>Draft genome sequence of Coniochaeta ligniaria NRRL30616, a lignocellulolytic fungus for bioabatement of inhibitors in plant biomass hydrolysates.</title>
        <authorList>
            <consortium name="DOE Joint Genome Institute"/>
            <person name="Jimenez D.J."/>
            <person name="Hector R.E."/>
            <person name="Riley R."/>
            <person name="Sun H."/>
            <person name="Grigoriev I.V."/>
            <person name="Van Elsas J.D."/>
            <person name="Nichols N.N."/>
        </authorList>
    </citation>
    <scope>NUCLEOTIDE SEQUENCE [LARGE SCALE GENOMIC DNA]</scope>
    <source>
        <strain evidence="3 4">NRRL 30616</strain>
    </source>
</reference>
<accession>A0A1J7IWQ4</accession>
<evidence type="ECO:0000256" key="1">
    <source>
        <dbReference type="SAM" id="MobiDB-lite"/>
    </source>
</evidence>
<feature type="chain" id="PRO_5013244517" evidence="2">
    <location>
        <begin position="17"/>
        <end position="219"/>
    </location>
</feature>
<protein>
    <submittedName>
        <fullName evidence="3">Uncharacterized protein</fullName>
    </submittedName>
</protein>
<dbReference type="InParanoid" id="A0A1J7IWQ4"/>
<organism evidence="3 4">
    <name type="scientific">Coniochaeta ligniaria NRRL 30616</name>
    <dbReference type="NCBI Taxonomy" id="1408157"/>
    <lineage>
        <taxon>Eukaryota</taxon>
        <taxon>Fungi</taxon>
        <taxon>Dikarya</taxon>
        <taxon>Ascomycota</taxon>
        <taxon>Pezizomycotina</taxon>
        <taxon>Sordariomycetes</taxon>
        <taxon>Sordariomycetidae</taxon>
        <taxon>Coniochaetales</taxon>
        <taxon>Coniochaetaceae</taxon>
        <taxon>Coniochaeta</taxon>
    </lineage>
</organism>
<proteinExistence type="predicted"/>
<feature type="signal peptide" evidence="2">
    <location>
        <begin position="1"/>
        <end position="16"/>
    </location>
</feature>
<sequence length="219" mass="24210">MTTWPLMFLRSLGTLAARLGDEEPNDGKKVPYIAMDAWSSDAGTKATTRLEDKDSARESRLCWNIEPKATRRGGVRVLRILKLCEAINQIDCDKAICHSRDTLTKLAKLQPSCIKNSKIIIRISAGKQCQDVLSAAIVLMKGVVGRLLGYAKRERRPNYNPGRELGSYTQIPQRSGDPSRDLSGGVPDSEGWRPDTKGERLIQRVKGVHVLGPSINTLT</sequence>
<keyword evidence="4" id="KW-1185">Reference proteome</keyword>
<evidence type="ECO:0000313" key="3">
    <source>
        <dbReference type="EMBL" id="OIW31619.1"/>
    </source>
</evidence>
<dbReference type="EMBL" id="KV875095">
    <property type="protein sequence ID" value="OIW31619.1"/>
    <property type="molecule type" value="Genomic_DNA"/>
</dbReference>
<dbReference type="AlphaFoldDB" id="A0A1J7IWQ4"/>
<dbReference type="Proteomes" id="UP000182658">
    <property type="component" value="Unassembled WGS sequence"/>
</dbReference>
<gene>
    <name evidence="3" type="ORF">CONLIGDRAFT_641409</name>
</gene>
<evidence type="ECO:0000256" key="2">
    <source>
        <dbReference type="SAM" id="SignalP"/>
    </source>
</evidence>
<name>A0A1J7IWQ4_9PEZI</name>
<feature type="region of interest" description="Disordered" evidence="1">
    <location>
        <begin position="158"/>
        <end position="198"/>
    </location>
</feature>
<keyword evidence="2" id="KW-0732">Signal</keyword>
<evidence type="ECO:0000313" key="4">
    <source>
        <dbReference type="Proteomes" id="UP000182658"/>
    </source>
</evidence>